<gene>
    <name evidence="2" type="primary">LOC106170650</name>
</gene>
<organism evidence="1 2">
    <name type="scientific">Lingula anatina</name>
    <name type="common">Brachiopod</name>
    <name type="synonym">Lingula unguis</name>
    <dbReference type="NCBI Taxonomy" id="7574"/>
    <lineage>
        <taxon>Eukaryota</taxon>
        <taxon>Metazoa</taxon>
        <taxon>Spiralia</taxon>
        <taxon>Lophotrochozoa</taxon>
        <taxon>Brachiopoda</taxon>
        <taxon>Linguliformea</taxon>
        <taxon>Lingulata</taxon>
        <taxon>Lingulida</taxon>
        <taxon>Linguloidea</taxon>
        <taxon>Lingulidae</taxon>
        <taxon>Lingula</taxon>
    </lineage>
</organism>
<dbReference type="Pfam" id="PF05380">
    <property type="entry name" value="Peptidase_A17"/>
    <property type="match status" value="1"/>
</dbReference>
<proteinExistence type="predicted"/>
<dbReference type="RefSeq" id="XP_013406077.1">
    <property type="nucleotide sequence ID" value="XM_013550623.1"/>
</dbReference>
<dbReference type="SUPFAM" id="SSF56672">
    <property type="entry name" value="DNA/RNA polymerases"/>
    <property type="match status" value="1"/>
</dbReference>
<dbReference type="Proteomes" id="UP000085678">
    <property type="component" value="Unplaced"/>
</dbReference>
<dbReference type="InParanoid" id="A0A1S3J6N8"/>
<name>A0A1S3J6N8_LINAN</name>
<keyword evidence="1" id="KW-1185">Reference proteome</keyword>
<dbReference type="InterPro" id="IPR008042">
    <property type="entry name" value="Retrotrans_Pao"/>
</dbReference>
<sequence>MDDLLTSRDSIPEAICLAQDLRELLLRGGFVLHKWMSNRQEVLTAVDSTHNMPSFDLDRGTTISQKTLGIQWNLDADAITFHCKLKPVLTKRGMLSSMASIFDPCGYISPFVVQAKILMQKMWVKKLEWDDELRPDLMDQWKVWLSETQNLQELQLPRHHPEFTSKSSDVQIHTFCDASESAFGAVSYLRYQDDSRKIQCSFLASKTRVAPLKSLSIPRLELQGAVLASRLSQTLEKELKLNVTRQVYWTDSEVVLKYLRNETKRFKPFVANRIAEIMDITSKEDWHHVSSENNPADRCSRGMKASALVSDQLWYKGPTFLHNSEGDWPSLIQPMEIEEEDPELKKTCLTIHNTMTKISPSSTDYDYSSVVDPSTYSSLHQLCTKTAWIQRTVRNFTSVIPRFKQKASRQSSLTAAEYADSLLYWVRKAQYIFFPTEIACLKANQPIDKNSKLLALSPFYDHSIDCLRAGGRISHASVPDDAKFQLILPAEHAITSLIATEVHCRLHHGGQEHMIAELRQKY</sequence>
<dbReference type="PANTHER" id="PTHR47331">
    <property type="entry name" value="PHD-TYPE DOMAIN-CONTAINING PROTEIN"/>
    <property type="match status" value="1"/>
</dbReference>
<dbReference type="GeneID" id="106170650"/>
<protein>
    <submittedName>
        <fullName evidence="2">Uncharacterized protein LOC106170650</fullName>
    </submittedName>
</protein>
<accession>A0A1S3J6N8</accession>
<evidence type="ECO:0000313" key="1">
    <source>
        <dbReference type="Proteomes" id="UP000085678"/>
    </source>
</evidence>
<dbReference type="AlphaFoldDB" id="A0A1S3J6N8"/>
<dbReference type="OrthoDB" id="6128880at2759"/>
<dbReference type="KEGG" id="lak:106170650"/>
<dbReference type="InterPro" id="IPR043502">
    <property type="entry name" value="DNA/RNA_pol_sf"/>
</dbReference>
<dbReference type="STRING" id="7574.A0A1S3J6N8"/>
<evidence type="ECO:0000313" key="2">
    <source>
        <dbReference type="RefSeq" id="XP_013406077.1"/>
    </source>
</evidence>
<reference evidence="2" key="1">
    <citation type="submission" date="2025-08" db="UniProtKB">
        <authorList>
            <consortium name="RefSeq"/>
        </authorList>
    </citation>
    <scope>IDENTIFICATION</scope>
    <source>
        <tissue evidence="2">Gonads</tissue>
    </source>
</reference>
<dbReference type="OMA" id="IMDITSK"/>